<dbReference type="PANTHER" id="PTHR12755">
    <property type="entry name" value="CLEAVAGE/POLYADENYLATION FACTOR IA SUBUNIT CLP1P"/>
    <property type="match status" value="1"/>
</dbReference>
<proteinExistence type="inferred from homology"/>
<evidence type="ECO:0000256" key="1">
    <source>
        <dbReference type="ARBA" id="ARBA00011003"/>
    </source>
</evidence>
<organism evidence="10 11">
    <name type="scientific">Leucocoprinus birnbaumii</name>
    <dbReference type="NCBI Taxonomy" id="56174"/>
    <lineage>
        <taxon>Eukaryota</taxon>
        <taxon>Fungi</taxon>
        <taxon>Dikarya</taxon>
        <taxon>Basidiomycota</taxon>
        <taxon>Agaricomycotina</taxon>
        <taxon>Agaricomycetes</taxon>
        <taxon>Agaricomycetidae</taxon>
        <taxon>Agaricales</taxon>
        <taxon>Agaricineae</taxon>
        <taxon>Agaricaceae</taxon>
        <taxon>Leucocoprinus</taxon>
    </lineage>
</organism>
<evidence type="ECO:0000313" key="10">
    <source>
        <dbReference type="EMBL" id="KAJ3570516.1"/>
    </source>
</evidence>
<evidence type="ECO:0000256" key="7">
    <source>
        <dbReference type="ARBA" id="ARBA00022840"/>
    </source>
</evidence>
<keyword evidence="5" id="KW-0547">Nucleotide-binding</keyword>
<feature type="region of interest" description="Disordered" evidence="8">
    <location>
        <begin position="1"/>
        <end position="127"/>
    </location>
</feature>
<dbReference type="GO" id="GO:0005524">
    <property type="term" value="F:ATP binding"/>
    <property type="evidence" value="ECO:0007669"/>
    <property type="project" value="UniProtKB-KW"/>
</dbReference>
<feature type="domain" description="Clp1 P-loop" evidence="9">
    <location>
        <begin position="373"/>
        <end position="575"/>
    </location>
</feature>
<dbReference type="Gene3D" id="3.40.50.300">
    <property type="entry name" value="P-loop containing nucleotide triphosphate hydrolases"/>
    <property type="match status" value="1"/>
</dbReference>
<dbReference type="Pfam" id="PF16575">
    <property type="entry name" value="CLP1_P"/>
    <property type="match status" value="1"/>
</dbReference>
<dbReference type="InterPro" id="IPR045116">
    <property type="entry name" value="Clp1/Grc3"/>
</dbReference>
<evidence type="ECO:0000256" key="2">
    <source>
        <dbReference type="ARBA" id="ARBA00018706"/>
    </source>
</evidence>
<name>A0AAD5VVH5_9AGAR</name>
<keyword evidence="6" id="KW-0418">Kinase</keyword>
<evidence type="ECO:0000256" key="4">
    <source>
        <dbReference type="ARBA" id="ARBA00022679"/>
    </source>
</evidence>
<dbReference type="EMBL" id="JANIEX010000234">
    <property type="protein sequence ID" value="KAJ3570516.1"/>
    <property type="molecule type" value="Genomic_DNA"/>
</dbReference>
<accession>A0AAD5VVH5</accession>
<evidence type="ECO:0000256" key="8">
    <source>
        <dbReference type="SAM" id="MobiDB-lite"/>
    </source>
</evidence>
<dbReference type="GO" id="GO:0000448">
    <property type="term" value="P:cleavage in ITS2 between 5.8S rRNA and LSU-rRNA of tricistronic rRNA transcript (SSU-rRNA, 5.8S rRNA, LSU-rRNA)"/>
    <property type="evidence" value="ECO:0007669"/>
    <property type="project" value="TreeGrafter"/>
</dbReference>
<reference evidence="10" key="1">
    <citation type="submission" date="2022-07" db="EMBL/GenBank/DDBJ databases">
        <title>Genome Sequence of Leucocoprinus birnbaumii.</title>
        <authorList>
            <person name="Buettner E."/>
        </authorList>
    </citation>
    <scope>NUCLEOTIDE SEQUENCE</scope>
    <source>
        <strain evidence="10">VT141</strain>
    </source>
</reference>
<dbReference type="PANTHER" id="PTHR12755:SF3">
    <property type="entry name" value="POLYNUCLEOTIDE 5'-HYDROXYL-KINASE NOL9"/>
    <property type="match status" value="1"/>
</dbReference>
<comment type="caution">
    <text evidence="10">The sequence shown here is derived from an EMBL/GenBank/DDBJ whole genome shotgun (WGS) entry which is preliminary data.</text>
</comment>
<evidence type="ECO:0000256" key="5">
    <source>
        <dbReference type="ARBA" id="ARBA00022741"/>
    </source>
</evidence>
<feature type="region of interest" description="Disordered" evidence="8">
    <location>
        <begin position="657"/>
        <end position="678"/>
    </location>
</feature>
<keyword evidence="4" id="KW-0808">Transferase</keyword>
<feature type="compositionally biased region" description="Basic residues" evidence="8">
    <location>
        <begin position="34"/>
        <end position="53"/>
    </location>
</feature>
<feature type="compositionally biased region" description="Polar residues" evidence="8">
    <location>
        <begin position="668"/>
        <end position="678"/>
    </location>
</feature>
<sequence length="791" mass="86165">MISAVAARKAAQAAKQQQEQQTPLPTLNQPRPQSPKRKPSSQRTKPPSKKQKRDSRQPGKSLDTLRTLPDVSRGQEDVIIIDSDSDEPKQDDLLLSEGSDIEMQSAPAPRHRKRAWSPSTPFHDQSSDEDIAVDASSLIDLPGQTQRPETAYGAILSTFRPITGQNMFPLTSSDVMKLGLGHGDEMKGLLLSIPEGERLCLLGTCRLVVLKGSLLVNAVKLCPSSTRHNIFAPRSSPLPVIQSYGGTTPSVIGPACLPHSLELLFAKSSTLILLQELRTGVENLGLICRTFDDAYEPPSRADGSVSSPFPLNGLYLVCTVILLSVLLSNSSLQVSKQTRELTPFAIPQSWETSLHDLSLSSSSISDPAFFVKGPKKCGKSTFARTLLNTLLTRYQRIAFLDCDPGQSEFTPGGFVSLNVVSHPVFGPPYTHPTLPYRAHFIGATTPKTSPSAYLDGIKDLVEAWKVDIMHAPMIDVTDDERVAEVVPLVVNTMGWSKGLGVELMRKIEEMIEPEQVYAFQAEDGFSYSNPAESSPRYGTVKSSKMHILEAAPSSMLSTSYFPADHRVLSLLSYFHARFLSSRIPSNSEPEPKNSTTAHAWDTRVPLCAFAPYEVDIDTAFDQIILMGAGSEDVIPGELGRVLNGALIGFVRLDHQAPHQTDSEPRNIPYTQFQPAPSPSESSCIGLGLVRGVSFPSTIGNLNHSSQATLHVLTPVPPHLLAGARVLVKGEMELPVWGMLDFREFGSGGDTGGVAGVEKGRVPYLQWGRGSEGAIGAERRRVRRNLMRRSQV</sequence>
<evidence type="ECO:0000256" key="6">
    <source>
        <dbReference type="ARBA" id="ARBA00022777"/>
    </source>
</evidence>
<protein>
    <recommendedName>
        <fullName evidence="3">Polynucleotide 5'-hydroxyl-kinase GRC3</fullName>
    </recommendedName>
    <alternativeName>
        <fullName evidence="2">Polynucleotide 5'-hydroxyl-kinase grc3</fullName>
    </alternativeName>
</protein>
<comment type="similarity">
    <text evidence="1">Belongs to the Clp1 family. NOL9/GRC3 subfamily.</text>
</comment>
<evidence type="ECO:0000313" key="11">
    <source>
        <dbReference type="Proteomes" id="UP001213000"/>
    </source>
</evidence>
<evidence type="ECO:0000256" key="3">
    <source>
        <dbReference type="ARBA" id="ARBA00019824"/>
    </source>
</evidence>
<dbReference type="GO" id="GO:0005634">
    <property type="term" value="C:nucleus"/>
    <property type="evidence" value="ECO:0007669"/>
    <property type="project" value="TreeGrafter"/>
</dbReference>
<evidence type="ECO:0000259" key="9">
    <source>
        <dbReference type="Pfam" id="PF16575"/>
    </source>
</evidence>
<dbReference type="AlphaFoldDB" id="A0AAD5VVH5"/>
<dbReference type="InterPro" id="IPR027417">
    <property type="entry name" value="P-loop_NTPase"/>
</dbReference>
<dbReference type="InterPro" id="IPR032319">
    <property type="entry name" value="CLP1_P"/>
</dbReference>
<feature type="compositionally biased region" description="Low complexity" evidence="8">
    <location>
        <begin position="1"/>
        <end position="31"/>
    </location>
</feature>
<keyword evidence="11" id="KW-1185">Reference proteome</keyword>
<keyword evidence="7" id="KW-0067">ATP-binding</keyword>
<dbReference type="GO" id="GO:0051731">
    <property type="term" value="F:polynucleotide 5'-hydroxyl-kinase activity"/>
    <property type="evidence" value="ECO:0007669"/>
    <property type="project" value="InterPro"/>
</dbReference>
<gene>
    <name evidence="10" type="ORF">NP233_g4357</name>
</gene>
<dbReference type="Proteomes" id="UP001213000">
    <property type="component" value="Unassembled WGS sequence"/>
</dbReference>